<name>A0A645FFJ1_9ZZZZ</name>
<sequence length="81" mass="8798">MKKQYRKPTINIENFKLTESIAVTCQSMTVFALNNTCYPPRSIGSDENGEAITVFYAEGCSISGDNDPTCYHAPSGNVIGS</sequence>
<proteinExistence type="predicted"/>
<accession>A0A645FFJ1</accession>
<gene>
    <name evidence="1" type="ORF">SDC9_158565</name>
</gene>
<evidence type="ECO:0000313" key="1">
    <source>
        <dbReference type="EMBL" id="MPN11264.1"/>
    </source>
</evidence>
<organism evidence="1">
    <name type="scientific">bioreactor metagenome</name>
    <dbReference type="NCBI Taxonomy" id="1076179"/>
    <lineage>
        <taxon>unclassified sequences</taxon>
        <taxon>metagenomes</taxon>
        <taxon>ecological metagenomes</taxon>
    </lineage>
</organism>
<dbReference type="AlphaFoldDB" id="A0A645FFJ1"/>
<dbReference type="EMBL" id="VSSQ01057460">
    <property type="protein sequence ID" value="MPN11264.1"/>
    <property type="molecule type" value="Genomic_DNA"/>
</dbReference>
<protein>
    <submittedName>
        <fullName evidence="1">Uncharacterized protein</fullName>
    </submittedName>
</protein>
<reference evidence="1" key="1">
    <citation type="submission" date="2019-08" db="EMBL/GenBank/DDBJ databases">
        <authorList>
            <person name="Kucharzyk K."/>
            <person name="Murdoch R.W."/>
            <person name="Higgins S."/>
            <person name="Loffler F."/>
        </authorList>
    </citation>
    <scope>NUCLEOTIDE SEQUENCE</scope>
</reference>
<comment type="caution">
    <text evidence="1">The sequence shown here is derived from an EMBL/GenBank/DDBJ whole genome shotgun (WGS) entry which is preliminary data.</text>
</comment>